<feature type="region of interest" description="Disordered" evidence="1">
    <location>
        <begin position="173"/>
        <end position="207"/>
    </location>
</feature>
<protein>
    <recommendedName>
        <fullName evidence="4">TM2 domain-containing protein</fullName>
    </recommendedName>
</protein>
<organism evidence="3">
    <name type="scientific">bioreactor metagenome</name>
    <dbReference type="NCBI Taxonomy" id="1076179"/>
    <lineage>
        <taxon>unclassified sequences</taxon>
        <taxon>metagenomes</taxon>
        <taxon>ecological metagenomes</taxon>
    </lineage>
</organism>
<name>A0A644YRW3_9ZZZZ</name>
<gene>
    <name evidence="3" type="ORF">SDC9_77612</name>
</gene>
<comment type="caution">
    <text evidence="3">The sequence shown here is derived from an EMBL/GenBank/DDBJ whole genome shotgun (WGS) entry which is preliminary data.</text>
</comment>
<feature type="transmembrane region" description="Helical" evidence="2">
    <location>
        <begin position="35"/>
        <end position="61"/>
    </location>
</feature>
<dbReference type="AlphaFoldDB" id="A0A644YRW3"/>
<sequence length="243" mass="26721">MTRKNPFLLFLSACIPGCGQMYQGYMKRGVSIMSLFALIIGLATWLYFGQLALALPILWLYSFFDTYNIRRALQNGTAAPDTYPLGLSHMDQEQLSRLLAKRHSLIGWALVILGLYGLWQAMANYFSDFLSDLFGTDFYQLVNYQLPKLVTFLLVIALGIWFIRGPKHSADDEFTGFTPPSSASSDAKVSSAEGPAPSGAAPDGSPEYRTVFEAVTRMTHDSGAAEDGNGEPVEKEDPDHGGK</sequence>
<feature type="compositionally biased region" description="Basic and acidic residues" evidence="1">
    <location>
        <begin position="232"/>
        <end position="243"/>
    </location>
</feature>
<evidence type="ECO:0000313" key="3">
    <source>
        <dbReference type="EMBL" id="MPM31059.1"/>
    </source>
</evidence>
<feature type="transmembrane region" description="Helical" evidence="2">
    <location>
        <begin position="146"/>
        <end position="163"/>
    </location>
</feature>
<feature type="compositionally biased region" description="Low complexity" evidence="1">
    <location>
        <begin position="181"/>
        <end position="207"/>
    </location>
</feature>
<evidence type="ECO:0000256" key="2">
    <source>
        <dbReference type="SAM" id="Phobius"/>
    </source>
</evidence>
<evidence type="ECO:0000256" key="1">
    <source>
        <dbReference type="SAM" id="MobiDB-lite"/>
    </source>
</evidence>
<accession>A0A644YRW3</accession>
<evidence type="ECO:0008006" key="4">
    <source>
        <dbReference type="Google" id="ProtNLM"/>
    </source>
</evidence>
<dbReference type="EMBL" id="VSSQ01005966">
    <property type="protein sequence ID" value="MPM31059.1"/>
    <property type="molecule type" value="Genomic_DNA"/>
</dbReference>
<feature type="transmembrane region" description="Helical" evidence="2">
    <location>
        <begin position="105"/>
        <end position="126"/>
    </location>
</feature>
<keyword evidence="2" id="KW-0472">Membrane</keyword>
<feature type="region of interest" description="Disordered" evidence="1">
    <location>
        <begin position="219"/>
        <end position="243"/>
    </location>
</feature>
<keyword evidence="2" id="KW-1133">Transmembrane helix</keyword>
<keyword evidence="2" id="KW-0812">Transmembrane</keyword>
<proteinExistence type="predicted"/>
<reference evidence="3" key="1">
    <citation type="submission" date="2019-08" db="EMBL/GenBank/DDBJ databases">
        <authorList>
            <person name="Kucharzyk K."/>
            <person name="Murdoch R.W."/>
            <person name="Higgins S."/>
            <person name="Loffler F."/>
        </authorList>
    </citation>
    <scope>NUCLEOTIDE SEQUENCE</scope>
</reference>